<keyword evidence="3 8" id="KW-0479">Metal-binding</keyword>
<evidence type="ECO:0000256" key="6">
    <source>
        <dbReference type="ARBA" id="ARBA00023134"/>
    </source>
</evidence>
<proteinExistence type="inferred from homology"/>
<dbReference type="GO" id="GO:0006777">
    <property type="term" value="P:Mo-molybdopterin cofactor biosynthetic process"/>
    <property type="evidence" value="ECO:0007669"/>
    <property type="project" value="UniProtKB-KW"/>
</dbReference>
<gene>
    <name evidence="8" type="primary">mobA</name>
    <name evidence="10" type="ORF">DFR57_10847</name>
</gene>
<comment type="cofactor">
    <cofactor evidence="8">
        <name>Mg(2+)</name>
        <dbReference type="ChEBI" id="CHEBI:18420"/>
    </cofactor>
</comment>
<evidence type="ECO:0000256" key="7">
    <source>
        <dbReference type="ARBA" id="ARBA00023150"/>
    </source>
</evidence>
<dbReference type="InterPro" id="IPR025877">
    <property type="entry name" value="MobA-like_NTP_Trfase"/>
</dbReference>
<keyword evidence="7 8" id="KW-0501">Molybdenum cofactor biosynthesis</keyword>
<comment type="similarity">
    <text evidence="8">Belongs to the MobA family.</text>
</comment>
<dbReference type="InterPro" id="IPR013482">
    <property type="entry name" value="Molybde_CF_guanTrfase"/>
</dbReference>
<dbReference type="RefSeq" id="WP_114353102.1">
    <property type="nucleotide sequence ID" value="NZ_QPJJ01000008.1"/>
</dbReference>
<keyword evidence="10" id="KW-0548">Nucleotidyltransferase</keyword>
<name>A0A368XG28_9BACI</name>
<evidence type="ECO:0000259" key="9">
    <source>
        <dbReference type="Pfam" id="PF12804"/>
    </source>
</evidence>
<feature type="binding site" evidence="8">
    <location>
        <position position="69"/>
    </location>
    <ligand>
        <name>GTP</name>
        <dbReference type="ChEBI" id="CHEBI:37565"/>
    </ligand>
</feature>
<keyword evidence="6 8" id="KW-0342">GTP-binding</keyword>
<evidence type="ECO:0000256" key="3">
    <source>
        <dbReference type="ARBA" id="ARBA00022723"/>
    </source>
</evidence>
<comment type="domain">
    <text evidence="8">The N-terminal domain determines nucleotide recognition and specific binding, while the C-terminal domain determines the specific binding to the target protein.</text>
</comment>
<evidence type="ECO:0000256" key="4">
    <source>
        <dbReference type="ARBA" id="ARBA00022741"/>
    </source>
</evidence>
<keyword evidence="2 8" id="KW-0808">Transferase</keyword>
<dbReference type="PANTHER" id="PTHR19136">
    <property type="entry name" value="MOLYBDENUM COFACTOR GUANYLYLTRANSFERASE"/>
    <property type="match status" value="1"/>
</dbReference>
<keyword evidence="1 8" id="KW-0963">Cytoplasm</keyword>
<comment type="function">
    <text evidence="8">Transfers a GMP moiety from GTP to Mo-molybdopterin (Mo-MPT) cofactor (Moco or molybdenum cofactor) to form Mo-molybdopterin guanine dinucleotide (Mo-MGD) cofactor.</text>
</comment>
<dbReference type="GO" id="GO:0005737">
    <property type="term" value="C:cytoplasm"/>
    <property type="evidence" value="ECO:0007669"/>
    <property type="project" value="UniProtKB-SubCell"/>
</dbReference>
<dbReference type="EMBL" id="QPJJ01000008">
    <property type="protein sequence ID" value="RCW66951.1"/>
    <property type="molecule type" value="Genomic_DNA"/>
</dbReference>
<feature type="binding site" evidence="8">
    <location>
        <begin position="8"/>
        <end position="10"/>
    </location>
    <ligand>
        <name>GTP</name>
        <dbReference type="ChEBI" id="CHEBI:37565"/>
    </ligand>
</feature>
<feature type="binding site" evidence="8">
    <location>
        <position position="20"/>
    </location>
    <ligand>
        <name>GTP</name>
        <dbReference type="ChEBI" id="CHEBI:37565"/>
    </ligand>
</feature>
<feature type="binding site" evidence="8">
    <location>
        <position position="100"/>
    </location>
    <ligand>
        <name>GTP</name>
        <dbReference type="ChEBI" id="CHEBI:37565"/>
    </ligand>
</feature>
<dbReference type="GO" id="GO:0046872">
    <property type="term" value="F:metal ion binding"/>
    <property type="evidence" value="ECO:0007669"/>
    <property type="project" value="UniProtKB-KW"/>
</dbReference>
<dbReference type="SUPFAM" id="SSF53448">
    <property type="entry name" value="Nucleotide-diphospho-sugar transferases"/>
    <property type="match status" value="1"/>
</dbReference>
<dbReference type="InterPro" id="IPR029044">
    <property type="entry name" value="Nucleotide-diphossugar_trans"/>
</dbReference>
<evidence type="ECO:0000313" key="10">
    <source>
        <dbReference type="EMBL" id="RCW66951.1"/>
    </source>
</evidence>
<dbReference type="EC" id="2.7.7.77" evidence="8"/>
<comment type="subcellular location">
    <subcellularLocation>
        <location evidence="8">Cytoplasm</location>
    </subcellularLocation>
</comment>
<comment type="caution">
    <text evidence="8">Lacks conserved residue(s) required for the propagation of feature annotation.</text>
</comment>
<dbReference type="GO" id="GO:0061603">
    <property type="term" value="F:molybdenum cofactor guanylyltransferase activity"/>
    <property type="evidence" value="ECO:0007669"/>
    <property type="project" value="UniProtKB-EC"/>
</dbReference>
<evidence type="ECO:0000256" key="2">
    <source>
        <dbReference type="ARBA" id="ARBA00022679"/>
    </source>
</evidence>
<evidence type="ECO:0000256" key="5">
    <source>
        <dbReference type="ARBA" id="ARBA00022842"/>
    </source>
</evidence>
<dbReference type="HAMAP" id="MF_00316">
    <property type="entry name" value="MobA"/>
    <property type="match status" value="1"/>
</dbReference>
<dbReference type="PANTHER" id="PTHR19136:SF81">
    <property type="entry name" value="MOLYBDENUM COFACTOR GUANYLYLTRANSFERASE"/>
    <property type="match status" value="1"/>
</dbReference>
<evidence type="ECO:0000256" key="1">
    <source>
        <dbReference type="ARBA" id="ARBA00022490"/>
    </source>
</evidence>
<keyword evidence="4 8" id="KW-0547">Nucleotide-binding</keyword>
<protein>
    <recommendedName>
        <fullName evidence="8">Probable molybdenum cofactor guanylyltransferase</fullName>
        <shortName evidence="8">MoCo guanylyltransferase</shortName>
        <ecNumber evidence="8">2.7.7.77</ecNumber>
    </recommendedName>
    <alternativeName>
        <fullName evidence="8">GTP:molybdopterin guanylyltransferase</fullName>
    </alternativeName>
    <alternativeName>
        <fullName evidence="8">Mo-MPT guanylyltransferase</fullName>
    </alternativeName>
    <alternativeName>
        <fullName evidence="8">Molybdopterin guanylyltransferase</fullName>
    </alternativeName>
    <alternativeName>
        <fullName evidence="8">Molybdopterin-guanine dinucleotide synthase</fullName>
        <shortName evidence="8">MGD synthase</shortName>
    </alternativeName>
</protein>
<dbReference type="GO" id="GO:0005525">
    <property type="term" value="F:GTP binding"/>
    <property type="evidence" value="ECO:0007669"/>
    <property type="project" value="UniProtKB-UniRule"/>
</dbReference>
<dbReference type="AlphaFoldDB" id="A0A368XG28"/>
<evidence type="ECO:0000256" key="8">
    <source>
        <dbReference type="HAMAP-Rule" id="MF_00316"/>
    </source>
</evidence>
<comment type="caution">
    <text evidence="10">The sequence shown here is derived from an EMBL/GenBank/DDBJ whole genome shotgun (WGS) entry which is preliminary data.</text>
</comment>
<sequence length="191" mass="21882">MSQAGIIIAGGNSTRYGQPKAFALHHNKPFYYYSVKAIEPLVKGITIVTKDLYIDNFNDYKGKSETITDLAPYIGLGPLSGIYSGMSNIIAEWYLVAPIDVPFIKKEVYERLMEKRNEFPQAIVPIVNGRSQPLLSIYHRSVFPIIEKQLKAEELSLHSLLKLIDVRKVTFDEEKTFINVNDKKTHRMYRE</sequence>
<dbReference type="Pfam" id="PF12804">
    <property type="entry name" value="NTP_transf_3"/>
    <property type="match status" value="1"/>
</dbReference>
<comment type="catalytic activity">
    <reaction evidence="8">
        <text>Mo-molybdopterin + GTP + H(+) = Mo-molybdopterin guanine dinucleotide + diphosphate</text>
        <dbReference type="Rhea" id="RHEA:34243"/>
        <dbReference type="ChEBI" id="CHEBI:15378"/>
        <dbReference type="ChEBI" id="CHEBI:33019"/>
        <dbReference type="ChEBI" id="CHEBI:37565"/>
        <dbReference type="ChEBI" id="CHEBI:71302"/>
        <dbReference type="ChEBI" id="CHEBI:71310"/>
        <dbReference type="EC" id="2.7.7.77"/>
    </reaction>
</comment>
<keyword evidence="5 8" id="KW-0460">Magnesium</keyword>
<dbReference type="Gene3D" id="3.90.550.10">
    <property type="entry name" value="Spore Coat Polysaccharide Biosynthesis Protein SpsA, Chain A"/>
    <property type="match status" value="1"/>
</dbReference>
<feature type="domain" description="MobA-like NTP transferase" evidence="9">
    <location>
        <begin position="5"/>
        <end position="154"/>
    </location>
</feature>
<accession>A0A368XG28</accession>
<evidence type="ECO:0000313" key="11">
    <source>
        <dbReference type="Proteomes" id="UP000252585"/>
    </source>
</evidence>
<dbReference type="OrthoDB" id="9788394at2"/>
<feature type="binding site" evidence="8">
    <location>
        <position position="100"/>
    </location>
    <ligand>
        <name>Mg(2+)</name>
        <dbReference type="ChEBI" id="CHEBI:18420"/>
    </ligand>
</feature>
<reference evidence="10 11" key="1">
    <citation type="submission" date="2018-07" db="EMBL/GenBank/DDBJ databases">
        <title>Genomic Encyclopedia of Type Strains, Phase IV (KMG-IV): sequencing the most valuable type-strain genomes for metagenomic binning, comparative biology and taxonomic classification.</title>
        <authorList>
            <person name="Goeker M."/>
        </authorList>
    </citation>
    <scope>NUCLEOTIDE SEQUENCE [LARGE SCALE GENOMIC DNA]</scope>
    <source>
        <strain evidence="10 11">DSM 27696</strain>
    </source>
</reference>
<dbReference type="CDD" id="cd02503">
    <property type="entry name" value="MobA"/>
    <property type="match status" value="1"/>
</dbReference>
<dbReference type="Proteomes" id="UP000252585">
    <property type="component" value="Unassembled WGS sequence"/>
</dbReference>
<organism evidence="10 11">
    <name type="scientific">Saliterribacillus persicus</name>
    <dbReference type="NCBI Taxonomy" id="930114"/>
    <lineage>
        <taxon>Bacteria</taxon>
        <taxon>Bacillati</taxon>
        <taxon>Bacillota</taxon>
        <taxon>Bacilli</taxon>
        <taxon>Bacillales</taxon>
        <taxon>Bacillaceae</taxon>
        <taxon>Saliterribacillus</taxon>
    </lineage>
</organism>
<keyword evidence="11" id="KW-1185">Reference proteome</keyword>